<reference evidence="2 3" key="1">
    <citation type="journal article" date="2015" name="Nature">
        <title>rRNA introns, odd ribosomes, and small enigmatic genomes across a large radiation of phyla.</title>
        <authorList>
            <person name="Brown C.T."/>
            <person name="Hug L.A."/>
            <person name="Thomas B.C."/>
            <person name="Sharon I."/>
            <person name="Castelle C.J."/>
            <person name="Singh A."/>
            <person name="Wilkins M.J."/>
            <person name="Williams K.H."/>
            <person name="Banfield J.F."/>
        </authorList>
    </citation>
    <scope>NUCLEOTIDE SEQUENCE [LARGE SCALE GENOMIC DNA]</scope>
</reference>
<comment type="caution">
    <text evidence="2">The sequence shown here is derived from an EMBL/GenBank/DDBJ whole genome shotgun (WGS) entry which is preliminary data.</text>
</comment>
<dbReference type="Pfam" id="PF01839">
    <property type="entry name" value="FG-GAP"/>
    <property type="match status" value="1"/>
</dbReference>
<dbReference type="Proteomes" id="UP000034664">
    <property type="component" value="Unassembled WGS sequence"/>
</dbReference>
<evidence type="ECO:0000313" key="2">
    <source>
        <dbReference type="EMBL" id="KKR71128.1"/>
    </source>
</evidence>
<gene>
    <name evidence="2" type="ORF">UU14_C0035G0007</name>
</gene>
<dbReference type="InterPro" id="IPR013517">
    <property type="entry name" value="FG-GAP"/>
</dbReference>
<proteinExistence type="predicted"/>
<dbReference type="SUPFAM" id="SSF69318">
    <property type="entry name" value="Integrin alpha N-terminal domain"/>
    <property type="match status" value="2"/>
</dbReference>
<dbReference type="PANTHER" id="PTHR46580">
    <property type="entry name" value="SENSOR KINASE-RELATED"/>
    <property type="match status" value="1"/>
</dbReference>
<evidence type="ECO:0000313" key="3">
    <source>
        <dbReference type="Proteomes" id="UP000034664"/>
    </source>
</evidence>
<dbReference type="PATRIC" id="fig|1618482.3.peg.1064"/>
<dbReference type="InterPro" id="IPR028994">
    <property type="entry name" value="Integrin_alpha_N"/>
</dbReference>
<protein>
    <submittedName>
        <fullName evidence="2">SxtP</fullName>
    </submittedName>
</protein>
<keyword evidence="1" id="KW-0732">Signal</keyword>
<dbReference type="EMBL" id="LBZM01000035">
    <property type="protein sequence ID" value="KKR71128.1"/>
    <property type="molecule type" value="Genomic_DNA"/>
</dbReference>
<dbReference type="Gene3D" id="2.130.10.130">
    <property type="entry name" value="Integrin alpha, N-terminal"/>
    <property type="match status" value="1"/>
</dbReference>
<dbReference type="AlphaFoldDB" id="A0A0G0T265"/>
<dbReference type="PANTHER" id="PTHR46580:SF4">
    <property type="entry name" value="ATP_GTP-BINDING PROTEIN"/>
    <property type="match status" value="1"/>
</dbReference>
<name>A0A0G0T265_9BACT</name>
<organism evidence="2 3">
    <name type="scientific">Candidatus Roizmanbacteria bacterium GW2011_GWB1_40_7</name>
    <dbReference type="NCBI Taxonomy" id="1618482"/>
    <lineage>
        <taxon>Bacteria</taxon>
        <taxon>Candidatus Roizmaniibacteriota</taxon>
    </lineage>
</organism>
<dbReference type="Gene3D" id="2.30.30.100">
    <property type="match status" value="2"/>
</dbReference>
<evidence type="ECO:0000256" key="1">
    <source>
        <dbReference type="ARBA" id="ARBA00022729"/>
    </source>
</evidence>
<sequence>MFMLTKKFFVLSLFISFGTFLFSPISILAQEFSFFKSQEIGGLPGAVFTAIADFNNDSNLDLAIASSHLSSNSIFLGNGNGLFVPIGFPIGKDTLSITVNDFNEDGNLDLATANWGSNIISILIGNGDGSFVDSADIELLGFLNYGTWPFSIKSGDFNNDGHIDLVEANDHERTISVLLGDGNGSFSSPRYLIVSSSGDIVPRAGGIRAIDVGDFNKDGNLDIAAVSFDEGRVFIFLGDGYGNFSIPSSFGAGVWPRSISIADLNKDGNSDLIIGGDFYKRTIVLLGDGNGLFPDSKIFSNIGNLPLSISIVDLDQDSNLDLISPNYLNRAVDIIAGDGLGNFIGTINSFITNANPRGASTGDFNKDGLPDLAIANQGSGSVSILINNSFLKVFIDIKPDGFPNCINLKSKGLTPVVILGSTVFNVKTVNPATIKFAGIPVALKKNGESFTSFEDVNGDNITDLVLHFDTTKFLLNGNETSAALTGNLFSGRSIKGSDGVCFTKAGFCCG</sequence>
<dbReference type="Pfam" id="PF13517">
    <property type="entry name" value="FG-GAP_3"/>
    <property type="match status" value="2"/>
</dbReference>
<accession>A0A0G0T265</accession>